<keyword evidence="1" id="KW-1133">Transmembrane helix</keyword>
<gene>
    <name evidence="2" type="ORF">UR08_06750</name>
</gene>
<dbReference type="RefSeq" id="WP_115752920.1">
    <property type="nucleotide sequence ID" value="NZ_LARY01000002.1"/>
</dbReference>
<dbReference type="EMBL" id="LARY01000002">
    <property type="protein sequence ID" value="RDX00682.1"/>
    <property type="molecule type" value="Genomic_DNA"/>
</dbReference>
<protein>
    <submittedName>
        <fullName evidence="2">Uncharacterized protein</fullName>
    </submittedName>
</protein>
<feature type="transmembrane region" description="Helical" evidence="1">
    <location>
        <begin position="152"/>
        <end position="173"/>
    </location>
</feature>
<dbReference type="Proteomes" id="UP000257055">
    <property type="component" value="Unassembled WGS sequence"/>
</dbReference>
<keyword evidence="3" id="KW-1185">Reference proteome</keyword>
<keyword evidence="1" id="KW-0812">Transmembrane</keyword>
<evidence type="ECO:0000313" key="3">
    <source>
        <dbReference type="Proteomes" id="UP000257055"/>
    </source>
</evidence>
<proteinExistence type="predicted"/>
<reference evidence="3" key="1">
    <citation type="submission" date="2015-04" db="EMBL/GenBank/DDBJ databases">
        <authorList>
            <person name="Schardt J."/>
            <person name="Mueller-Herbst S."/>
            <person name="Scherer S."/>
            <person name="Huptas C."/>
        </authorList>
    </citation>
    <scope>NUCLEOTIDE SEQUENCE [LARGE SCALE GENOMIC DNA]</scope>
    <source>
        <strain evidence="3">Kiel-L1</strain>
    </source>
</reference>
<comment type="caution">
    <text evidence="2">The sequence shown here is derived from an EMBL/GenBank/DDBJ whole genome shotgun (WGS) entry which is preliminary data.</text>
</comment>
<keyword evidence="1" id="KW-0472">Membrane</keyword>
<evidence type="ECO:0000313" key="2">
    <source>
        <dbReference type="EMBL" id="RDX00682.1"/>
    </source>
</evidence>
<organism evidence="2 3">
    <name type="scientific">Listeria kieliensis</name>
    <dbReference type="NCBI Taxonomy" id="1621700"/>
    <lineage>
        <taxon>Bacteria</taxon>
        <taxon>Bacillati</taxon>
        <taxon>Bacillota</taxon>
        <taxon>Bacilli</taxon>
        <taxon>Bacillales</taxon>
        <taxon>Listeriaceae</taxon>
        <taxon>Listeria</taxon>
    </lineage>
</organism>
<accession>A0A3D8TPY4</accession>
<feature type="transmembrane region" description="Helical" evidence="1">
    <location>
        <begin position="92"/>
        <end position="111"/>
    </location>
</feature>
<feature type="transmembrane region" description="Helical" evidence="1">
    <location>
        <begin position="185"/>
        <end position="208"/>
    </location>
</feature>
<sequence>MFIKLMKRNFAQLSRSHYLGLALPILIAAFFFKNYSEIFKGIRIETDFSVFEIPFVWLLFEWVPYFLFLEVFAEIIHSLDCYLLGRVKNTRLLFYANFISFFGLILFYHLILYVVTLSFSREIVVHLLFNLITNFLIALLAFCLLFFLSSIYVFVCIVAIYFSTVFEPSSFSIVNYTMGARMNRAWGGTDTICCAIWIILIFFLVMLLKKSYFRVRFYE</sequence>
<dbReference type="AlphaFoldDB" id="A0A3D8TPY4"/>
<evidence type="ECO:0000256" key="1">
    <source>
        <dbReference type="SAM" id="Phobius"/>
    </source>
</evidence>
<feature type="transmembrane region" description="Helical" evidence="1">
    <location>
        <begin position="62"/>
        <end position="85"/>
    </location>
</feature>
<name>A0A3D8TPY4_9LIST</name>
<feature type="transmembrane region" description="Helical" evidence="1">
    <location>
        <begin position="123"/>
        <end position="147"/>
    </location>
</feature>